<evidence type="ECO:0000313" key="2">
    <source>
        <dbReference type="Proteomes" id="UP001157502"/>
    </source>
</evidence>
<dbReference type="Proteomes" id="UP001157502">
    <property type="component" value="Chromosome 15"/>
</dbReference>
<proteinExistence type="predicted"/>
<organism evidence="1 2">
    <name type="scientific">Dallia pectoralis</name>
    <name type="common">Alaska blackfish</name>
    <dbReference type="NCBI Taxonomy" id="75939"/>
    <lineage>
        <taxon>Eukaryota</taxon>
        <taxon>Metazoa</taxon>
        <taxon>Chordata</taxon>
        <taxon>Craniata</taxon>
        <taxon>Vertebrata</taxon>
        <taxon>Euteleostomi</taxon>
        <taxon>Actinopterygii</taxon>
        <taxon>Neopterygii</taxon>
        <taxon>Teleostei</taxon>
        <taxon>Protacanthopterygii</taxon>
        <taxon>Esociformes</taxon>
        <taxon>Umbridae</taxon>
        <taxon>Dallia</taxon>
    </lineage>
</organism>
<name>A0ACC2GBR9_DALPE</name>
<reference evidence="1" key="1">
    <citation type="submission" date="2021-05" db="EMBL/GenBank/DDBJ databases">
        <authorList>
            <person name="Pan Q."/>
            <person name="Jouanno E."/>
            <person name="Zahm M."/>
            <person name="Klopp C."/>
            <person name="Cabau C."/>
            <person name="Louis A."/>
            <person name="Berthelot C."/>
            <person name="Parey E."/>
            <person name="Roest Crollius H."/>
            <person name="Montfort J."/>
            <person name="Robinson-Rechavi M."/>
            <person name="Bouchez O."/>
            <person name="Lampietro C."/>
            <person name="Lopez Roques C."/>
            <person name="Donnadieu C."/>
            <person name="Postlethwait J."/>
            <person name="Bobe J."/>
            <person name="Dillon D."/>
            <person name="Chandos A."/>
            <person name="von Hippel F."/>
            <person name="Guiguen Y."/>
        </authorList>
    </citation>
    <scope>NUCLEOTIDE SEQUENCE</scope>
    <source>
        <strain evidence="1">YG-Jan2019</strain>
    </source>
</reference>
<gene>
    <name evidence="1" type="ORF">DPEC_G00187100</name>
</gene>
<evidence type="ECO:0000313" key="1">
    <source>
        <dbReference type="EMBL" id="KAJ8001046.1"/>
    </source>
</evidence>
<accession>A0ACC2GBR9</accession>
<comment type="caution">
    <text evidence="1">The sequence shown here is derived from an EMBL/GenBank/DDBJ whole genome shotgun (WGS) entry which is preliminary data.</text>
</comment>
<sequence>MAAHRKTGTWHSVLSLRVMLLAALIVPLTAQSTDVFSLTTPDSPVGTRWNSSVILPCELSPLLNVQPFEVRWYRPDKSHRPVILYKDHNIQKDSMDLQYRDRVSLTGGLDKGNVSLRLERVTLEDRGEYVCQVTSKQWYEKASVVLTLNVKGNEPVLSVANGGKGQLNVTCSSTGWSPEPKVTWRNNEGTEITNEQEVQKNSDPQGLVSVSSWILSSPSDSDWLSCTVSLSEEMLEGRILPNAPTQEKWRSAFITILVINALVVFGVIGLYFWNRKTDKTESQLDPAEISALVTEEEDKKQESDPVLEKVKKSQVIITLDSTTAPPNLNVSDNAVTYNGSKVQKNITALHVLSKERFSSGQVYWEVDVQWKTSWF</sequence>
<protein>
    <submittedName>
        <fullName evidence="1">Uncharacterized protein</fullName>
    </submittedName>
</protein>
<dbReference type="EMBL" id="CM055742">
    <property type="protein sequence ID" value="KAJ8001046.1"/>
    <property type="molecule type" value="Genomic_DNA"/>
</dbReference>
<keyword evidence="2" id="KW-1185">Reference proteome</keyword>